<sequence>MSEQITRLDESKILFEDDEHQVVWFGWEEQEGADSFVQTNQCLVVNNDKGYFFDPGGTYVFHHVLENIMRVINPRQIRYLFATHQDPDVCSSIPYWMKTTDADLLISRLWLHFVSHFGMEDVERVVAVPDGGGRISLDTGDYIAMIPAHFLHSEGNFSIYDSRSKILFSGDIGAAIFPPGKRTMFVEDFDAHLPYMEGFHKRYMHSNKVCARWVEQVRQMDIKMIVPQHGSIFPEEQIERFLDWFGELRCGGDYIEQIYKDERF</sequence>
<accession>A0A1T1H8H2</accession>
<comment type="caution">
    <text evidence="2">The sequence shown here is derived from an EMBL/GenBank/DDBJ whole genome shotgun (WGS) entry which is preliminary data.</text>
</comment>
<evidence type="ECO:0000259" key="1">
    <source>
        <dbReference type="SMART" id="SM00849"/>
    </source>
</evidence>
<dbReference type="SMART" id="SM00849">
    <property type="entry name" value="Lactamase_B"/>
    <property type="match status" value="1"/>
</dbReference>
<dbReference type="STRING" id="966.BTA35_0215490"/>
<protein>
    <submittedName>
        <fullName evidence="2">MBL fold metallo-hydrolase</fullName>
    </submittedName>
</protein>
<dbReference type="InterPro" id="IPR036866">
    <property type="entry name" value="RibonucZ/Hydroxyglut_hydro"/>
</dbReference>
<dbReference type="InterPro" id="IPR045761">
    <property type="entry name" value="ODP_dom"/>
</dbReference>
<proteinExistence type="predicted"/>
<evidence type="ECO:0000313" key="3">
    <source>
        <dbReference type="Proteomes" id="UP000190064"/>
    </source>
</evidence>
<dbReference type="InterPro" id="IPR001279">
    <property type="entry name" value="Metallo-B-lactamas"/>
</dbReference>
<name>A0A1T1H8H2_OCELI</name>
<dbReference type="PANTHER" id="PTHR43041:SF1">
    <property type="entry name" value="METALLO-BETA-LACTAMASE DOMAIN-CONTAINING PROTEIN"/>
    <property type="match status" value="1"/>
</dbReference>
<evidence type="ECO:0000313" key="2">
    <source>
        <dbReference type="EMBL" id="OOV86132.1"/>
    </source>
</evidence>
<dbReference type="Gene3D" id="3.60.15.10">
    <property type="entry name" value="Ribonuclease Z/Hydroxyacylglutathione hydrolase-like"/>
    <property type="match status" value="1"/>
</dbReference>
<organism evidence="2 3">
    <name type="scientific">Oceanospirillum linum</name>
    <dbReference type="NCBI Taxonomy" id="966"/>
    <lineage>
        <taxon>Bacteria</taxon>
        <taxon>Pseudomonadati</taxon>
        <taxon>Pseudomonadota</taxon>
        <taxon>Gammaproteobacteria</taxon>
        <taxon>Oceanospirillales</taxon>
        <taxon>Oceanospirillaceae</taxon>
        <taxon>Oceanospirillum</taxon>
    </lineage>
</organism>
<dbReference type="GO" id="GO:0016787">
    <property type="term" value="F:hydrolase activity"/>
    <property type="evidence" value="ECO:0007669"/>
    <property type="project" value="UniProtKB-KW"/>
</dbReference>
<dbReference type="PANTHER" id="PTHR43041">
    <property type="entry name" value="HYDROLASE, METALLO-BETA-LACTAMASE SUPERFAMILY"/>
    <property type="match status" value="1"/>
</dbReference>
<dbReference type="AlphaFoldDB" id="A0A1T1H8H2"/>
<reference evidence="2" key="1">
    <citation type="submission" date="2017-02" db="EMBL/GenBank/DDBJ databases">
        <title>Draft Genome Sequence of the Salt Water Bacterium Oceanospirillum linum ATCC 11336.</title>
        <authorList>
            <person name="Trachtenberg A.M."/>
            <person name="Carney J.G."/>
            <person name="Linnane J.D."/>
            <person name="Rheaume B.A."/>
            <person name="Pitts N.L."/>
            <person name="Mykles D.L."/>
            <person name="Maclea K.S."/>
        </authorList>
    </citation>
    <scope>NUCLEOTIDE SEQUENCE [LARGE SCALE GENOMIC DNA]</scope>
    <source>
        <strain evidence="2">ATCC 11336</strain>
    </source>
</reference>
<dbReference type="CDD" id="cd07709">
    <property type="entry name" value="flavodiiron_proteins_MBL-fold"/>
    <property type="match status" value="1"/>
</dbReference>
<gene>
    <name evidence="2" type="ORF">BTA35_0215490</name>
</gene>
<dbReference type="Pfam" id="PF19583">
    <property type="entry name" value="ODP"/>
    <property type="match status" value="1"/>
</dbReference>
<dbReference type="EMBL" id="MTSD02000009">
    <property type="protein sequence ID" value="OOV86132.1"/>
    <property type="molecule type" value="Genomic_DNA"/>
</dbReference>
<keyword evidence="3" id="KW-1185">Reference proteome</keyword>
<feature type="domain" description="Metallo-beta-lactamase" evidence="1">
    <location>
        <begin position="38"/>
        <end position="229"/>
    </location>
</feature>
<dbReference type="SUPFAM" id="SSF56281">
    <property type="entry name" value="Metallo-hydrolase/oxidoreductase"/>
    <property type="match status" value="1"/>
</dbReference>
<dbReference type="RefSeq" id="WP_078320715.1">
    <property type="nucleotide sequence ID" value="NZ_FXTS01000010.1"/>
</dbReference>
<dbReference type="Proteomes" id="UP000190064">
    <property type="component" value="Unassembled WGS sequence"/>
</dbReference>